<reference evidence="1" key="1">
    <citation type="submission" date="2023-03" db="EMBL/GenBank/DDBJ databases">
        <title>Massive genome expansion in bonnet fungi (Mycena s.s.) driven by repeated elements and novel gene families across ecological guilds.</title>
        <authorList>
            <consortium name="Lawrence Berkeley National Laboratory"/>
            <person name="Harder C.B."/>
            <person name="Miyauchi S."/>
            <person name="Viragh M."/>
            <person name="Kuo A."/>
            <person name="Thoen E."/>
            <person name="Andreopoulos B."/>
            <person name="Lu D."/>
            <person name="Skrede I."/>
            <person name="Drula E."/>
            <person name="Henrissat B."/>
            <person name="Morin E."/>
            <person name="Kohler A."/>
            <person name="Barry K."/>
            <person name="LaButti K."/>
            <person name="Morin E."/>
            <person name="Salamov A."/>
            <person name="Lipzen A."/>
            <person name="Mereny Z."/>
            <person name="Hegedus B."/>
            <person name="Baldrian P."/>
            <person name="Stursova M."/>
            <person name="Weitz H."/>
            <person name="Taylor A."/>
            <person name="Grigoriev I.V."/>
            <person name="Nagy L.G."/>
            <person name="Martin F."/>
            <person name="Kauserud H."/>
        </authorList>
    </citation>
    <scope>NUCLEOTIDE SEQUENCE</scope>
    <source>
        <strain evidence="1">CBHHK002</strain>
    </source>
</reference>
<protein>
    <recommendedName>
        <fullName evidence="3">Myb/SANT-like domain-containing protein</fullName>
    </recommendedName>
</protein>
<evidence type="ECO:0000313" key="2">
    <source>
        <dbReference type="Proteomes" id="UP001218218"/>
    </source>
</evidence>
<evidence type="ECO:0000313" key="1">
    <source>
        <dbReference type="EMBL" id="KAJ7346273.1"/>
    </source>
</evidence>
<comment type="caution">
    <text evidence="1">The sequence shown here is derived from an EMBL/GenBank/DDBJ whole genome shotgun (WGS) entry which is preliminary data.</text>
</comment>
<gene>
    <name evidence="1" type="ORF">DFH08DRAFT_961714</name>
</gene>
<name>A0AAD7EQF8_9AGAR</name>
<evidence type="ECO:0008006" key="3">
    <source>
        <dbReference type="Google" id="ProtNLM"/>
    </source>
</evidence>
<proteinExistence type="predicted"/>
<dbReference type="EMBL" id="JARIHO010000021">
    <property type="protein sequence ID" value="KAJ7346273.1"/>
    <property type="molecule type" value="Genomic_DNA"/>
</dbReference>
<organism evidence="1 2">
    <name type="scientific">Mycena albidolilacea</name>
    <dbReference type="NCBI Taxonomy" id="1033008"/>
    <lineage>
        <taxon>Eukaryota</taxon>
        <taxon>Fungi</taxon>
        <taxon>Dikarya</taxon>
        <taxon>Basidiomycota</taxon>
        <taxon>Agaricomycotina</taxon>
        <taxon>Agaricomycetes</taxon>
        <taxon>Agaricomycetidae</taxon>
        <taxon>Agaricales</taxon>
        <taxon>Marasmiineae</taxon>
        <taxon>Mycenaceae</taxon>
        <taxon>Mycena</taxon>
    </lineage>
</organism>
<sequence>MLVKMLRGKSGWDWNEELKQIVVSDDVWDAYLLVRNPFILFNCTKSQSTQINPKIRPWRNKGFPLYQEMADLVDGGVATGERVFLPGQGPVRPTSPDWPDDLVPEDDDFPLDPVLRGAALPPVTRIWMTPFRLRPRLRPLGSAFELSLTARLHLRSVCDRTVTVMAANPAMIMRLWLSLEGIATALAAESSGASEVQRKTAAIKVISALPDFTRQKKSRIFCLIRADTGITDAFMAIPDDEPEDRIHYLRTELTSA</sequence>
<keyword evidence="2" id="KW-1185">Reference proteome</keyword>
<dbReference type="AlphaFoldDB" id="A0AAD7EQF8"/>
<accession>A0AAD7EQF8</accession>
<dbReference type="Proteomes" id="UP001218218">
    <property type="component" value="Unassembled WGS sequence"/>
</dbReference>